<accession>A0A1H7GIH3</accession>
<feature type="signal peptide" evidence="1">
    <location>
        <begin position="1"/>
        <end position="23"/>
    </location>
</feature>
<dbReference type="InterPro" id="IPR036378">
    <property type="entry name" value="FAS1_dom_sf"/>
</dbReference>
<evidence type="ECO:0000259" key="2">
    <source>
        <dbReference type="PROSITE" id="PS50213"/>
    </source>
</evidence>
<organism evidence="3 4">
    <name type="scientific">Jannaschia helgolandensis</name>
    <dbReference type="NCBI Taxonomy" id="188906"/>
    <lineage>
        <taxon>Bacteria</taxon>
        <taxon>Pseudomonadati</taxon>
        <taxon>Pseudomonadota</taxon>
        <taxon>Alphaproteobacteria</taxon>
        <taxon>Rhodobacterales</taxon>
        <taxon>Roseobacteraceae</taxon>
        <taxon>Jannaschia</taxon>
    </lineage>
</organism>
<evidence type="ECO:0000313" key="3">
    <source>
        <dbReference type="EMBL" id="SEK37881.1"/>
    </source>
</evidence>
<dbReference type="Pfam" id="PF02469">
    <property type="entry name" value="Fasciclin"/>
    <property type="match status" value="2"/>
</dbReference>
<dbReference type="Proteomes" id="UP000199283">
    <property type="component" value="Unassembled WGS sequence"/>
</dbReference>
<sequence>MFFLRTLTLATVLAGGTAGVVLADAHSAPNPEVGGAAMFAQKNIIENAVNSPIHTTLVAAVKAAGLVETLSGPGPFTVFAPTDEAFAALPAGTVETLLKPENKAALTRVLACHVVADSAMSDAIQGMIASEDGRYPVSTVGGCTLQAFMDGDQIKLEDETGGVATVTVADVVQSNGVIHVIDAVLLPGAEAAPADTTPAAADAMANPTVGGAAMFAQKNIIENAVNSPIHTTLVAAVKAAGLVETLSGPGPFTVFAPTDEAFAALPAGTVETLLKPENKDTLTKVLTAHVVAGQMTAADLTAGLAPGEFKNLQTVSGDALSVQMTSSGSVYIFDESGNAYQVSTADVMQSNGVIHVVEGVLLPK</sequence>
<proteinExistence type="predicted"/>
<protein>
    <submittedName>
        <fullName evidence="3">Uncaracterized surface protein containing fasciclin (FAS1) repeats</fullName>
    </submittedName>
</protein>
<dbReference type="OrthoDB" id="9800666at2"/>
<gene>
    <name evidence="3" type="ORF">SAMN04488526_0422</name>
</gene>
<dbReference type="FunFam" id="2.30.180.10:FF:000014">
    <property type="entry name" value="Stabilin 1"/>
    <property type="match status" value="1"/>
</dbReference>
<reference evidence="3 4" key="1">
    <citation type="submission" date="2016-10" db="EMBL/GenBank/DDBJ databases">
        <authorList>
            <person name="de Groot N.N."/>
        </authorList>
    </citation>
    <scope>NUCLEOTIDE SEQUENCE [LARGE SCALE GENOMIC DNA]</scope>
    <source>
        <strain evidence="3 4">DSM 14858</strain>
    </source>
</reference>
<feature type="domain" description="FAS1" evidence="2">
    <location>
        <begin position="217"/>
        <end position="361"/>
    </location>
</feature>
<dbReference type="FunFam" id="2.30.180.10:FF:000032">
    <property type="entry name" value="Fasciclin domain-containing protein, putative"/>
    <property type="match status" value="1"/>
</dbReference>
<dbReference type="AlphaFoldDB" id="A0A1H7GIH3"/>
<dbReference type="GO" id="GO:0005615">
    <property type="term" value="C:extracellular space"/>
    <property type="evidence" value="ECO:0007669"/>
    <property type="project" value="TreeGrafter"/>
</dbReference>
<feature type="chain" id="PRO_5011582187" evidence="1">
    <location>
        <begin position="24"/>
        <end position="364"/>
    </location>
</feature>
<dbReference type="SUPFAM" id="SSF82153">
    <property type="entry name" value="FAS1 domain"/>
    <property type="match status" value="2"/>
</dbReference>
<dbReference type="PANTHER" id="PTHR10900:SF77">
    <property type="entry name" value="FI19380P1"/>
    <property type="match status" value="1"/>
</dbReference>
<evidence type="ECO:0000256" key="1">
    <source>
        <dbReference type="SAM" id="SignalP"/>
    </source>
</evidence>
<dbReference type="InterPro" id="IPR000782">
    <property type="entry name" value="FAS1_domain"/>
</dbReference>
<keyword evidence="1" id="KW-0732">Signal</keyword>
<dbReference type="PANTHER" id="PTHR10900">
    <property type="entry name" value="PERIOSTIN-RELATED"/>
    <property type="match status" value="1"/>
</dbReference>
<dbReference type="STRING" id="188906.SAMN04488526_0422"/>
<name>A0A1H7GIH3_9RHOB</name>
<keyword evidence="4" id="KW-1185">Reference proteome</keyword>
<dbReference type="SMART" id="SM00554">
    <property type="entry name" value="FAS1"/>
    <property type="match status" value="2"/>
</dbReference>
<feature type="domain" description="FAS1" evidence="2">
    <location>
        <begin position="41"/>
        <end position="185"/>
    </location>
</feature>
<dbReference type="EMBL" id="FNZQ01000001">
    <property type="protein sequence ID" value="SEK37881.1"/>
    <property type="molecule type" value="Genomic_DNA"/>
</dbReference>
<dbReference type="PROSITE" id="PS50213">
    <property type="entry name" value="FAS1"/>
    <property type="match status" value="2"/>
</dbReference>
<dbReference type="InterPro" id="IPR050904">
    <property type="entry name" value="Adhesion/Biosynth-related"/>
</dbReference>
<evidence type="ECO:0000313" key="4">
    <source>
        <dbReference type="Proteomes" id="UP000199283"/>
    </source>
</evidence>
<dbReference type="Gene3D" id="2.30.180.10">
    <property type="entry name" value="FAS1 domain"/>
    <property type="match status" value="2"/>
</dbReference>